<sequence>MTTHDQHTNVDPSFTDQPDRQQYAGTQDGLPDQSRDAGYADRSSGLGGHPSPDAEARPLTETVVPPTDDRPSRHSDATLDDRSGQGVPFDQAVGNRDTAFDQAGGGQDLQDRTGSGAGIADQPVGTHGAQADQTGTGVMPTDGADLFADDEMVGLRARWDSVQASFVDDPRECVQKADGLVSDVVDQLTNSFSHARARLEEQWARGEEASTEDLRIALKQYREFFDRLLAV</sequence>
<feature type="region of interest" description="Disordered" evidence="1">
    <location>
        <begin position="1"/>
        <end position="137"/>
    </location>
</feature>
<dbReference type="KEGG" id="msei:MSEDJ_55900"/>
<proteinExistence type="predicted"/>
<evidence type="ECO:0000313" key="2">
    <source>
        <dbReference type="EMBL" id="BBY31494.1"/>
    </source>
</evidence>
<dbReference type="Proteomes" id="UP000467193">
    <property type="component" value="Chromosome"/>
</dbReference>
<feature type="compositionally biased region" description="Basic and acidic residues" evidence="1">
    <location>
        <begin position="67"/>
        <end position="83"/>
    </location>
</feature>
<dbReference type="EMBL" id="AP022588">
    <property type="protein sequence ID" value="BBY31494.1"/>
    <property type="molecule type" value="Genomic_DNA"/>
</dbReference>
<name>A0A7I7QYR0_9MYCO</name>
<organism evidence="2 3">
    <name type="scientific">Mycolicibacterium sediminis</name>
    <dbReference type="NCBI Taxonomy" id="1286180"/>
    <lineage>
        <taxon>Bacteria</taxon>
        <taxon>Bacillati</taxon>
        <taxon>Actinomycetota</taxon>
        <taxon>Actinomycetes</taxon>
        <taxon>Mycobacteriales</taxon>
        <taxon>Mycobacteriaceae</taxon>
        <taxon>Mycolicibacterium</taxon>
    </lineage>
</organism>
<reference evidence="2 3" key="1">
    <citation type="journal article" date="2019" name="Emerg. Microbes Infect.">
        <title>Comprehensive subspecies identification of 175 nontuberculous mycobacteria species based on 7547 genomic profiles.</title>
        <authorList>
            <person name="Matsumoto Y."/>
            <person name="Kinjo T."/>
            <person name="Motooka D."/>
            <person name="Nabeya D."/>
            <person name="Jung N."/>
            <person name="Uechi K."/>
            <person name="Horii T."/>
            <person name="Iida T."/>
            <person name="Fujita J."/>
            <person name="Nakamura S."/>
        </authorList>
    </citation>
    <scope>NUCLEOTIDE SEQUENCE [LARGE SCALE GENOMIC DNA]</scope>
    <source>
        <strain evidence="2 3">JCM 17899</strain>
    </source>
</reference>
<accession>A0A7I7QYR0</accession>
<dbReference type="RefSeq" id="WP_409370723.1">
    <property type="nucleotide sequence ID" value="NZ_AP022588.1"/>
</dbReference>
<dbReference type="AlphaFoldDB" id="A0A7I7QYR0"/>
<keyword evidence="3" id="KW-1185">Reference proteome</keyword>
<evidence type="ECO:0000313" key="3">
    <source>
        <dbReference type="Proteomes" id="UP000467193"/>
    </source>
</evidence>
<gene>
    <name evidence="2" type="ORF">MSEDJ_55900</name>
</gene>
<protein>
    <submittedName>
        <fullName evidence="2">Uncharacterized protein</fullName>
    </submittedName>
</protein>
<evidence type="ECO:0000256" key="1">
    <source>
        <dbReference type="SAM" id="MobiDB-lite"/>
    </source>
</evidence>